<dbReference type="GO" id="GO:0005524">
    <property type="term" value="F:ATP binding"/>
    <property type="evidence" value="ECO:0007669"/>
    <property type="project" value="UniProtKB-KW"/>
</dbReference>
<evidence type="ECO:0000256" key="1">
    <source>
        <dbReference type="ARBA" id="ARBA00005417"/>
    </source>
</evidence>
<dbReference type="PROSITE" id="PS00211">
    <property type="entry name" value="ABC_TRANSPORTER_1"/>
    <property type="match status" value="1"/>
</dbReference>
<dbReference type="PROSITE" id="PS50893">
    <property type="entry name" value="ABC_TRANSPORTER_2"/>
    <property type="match status" value="1"/>
</dbReference>
<feature type="domain" description="ABC transporter" evidence="4">
    <location>
        <begin position="3"/>
        <end position="211"/>
    </location>
</feature>
<dbReference type="Proteomes" id="UP000263900">
    <property type="component" value="Chromosome"/>
</dbReference>
<dbReference type="AlphaFoldDB" id="A0A3B7N0U7"/>
<dbReference type="GO" id="GO:0016887">
    <property type="term" value="F:ATP hydrolysis activity"/>
    <property type="evidence" value="ECO:0007669"/>
    <property type="project" value="InterPro"/>
</dbReference>
<name>A0A3B7N0U7_9BACT</name>
<comment type="similarity">
    <text evidence="1">Belongs to the ABC transporter superfamily.</text>
</comment>
<dbReference type="Gene3D" id="3.40.50.300">
    <property type="entry name" value="P-loop containing nucleotide triphosphate hydrolases"/>
    <property type="match status" value="1"/>
</dbReference>
<dbReference type="GO" id="GO:0022857">
    <property type="term" value="F:transmembrane transporter activity"/>
    <property type="evidence" value="ECO:0007669"/>
    <property type="project" value="TreeGrafter"/>
</dbReference>
<dbReference type="InterPro" id="IPR017871">
    <property type="entry name" value="ABC_transporter-like_CS"/>
</dbReference>
<reference evidence="5 6" key="1">
    <citation type="submission" date="2018-09" db="EMBL/GenBank/DDBJ databases">
        <title>Genome sequencing of strain 6GH32-13.</title>
        <authorList>
            <person name="Weon H.-Y."/>
            <person name="Heo J."/>
            <person name="Kwon S.-W."/>
        </authorList>
    </citation>
    <scope>NUCLEOTIDE SEQUENCE [LARGE SCALE GENOMIC DNA]</scope>
    <source>
        <strain evidence="5 6">5GH32-13</strain>
    </source>
</reference>
<dbReference type="RefSeq" id="WP_119051920.1">
    <property type="nucleotide sequence ID" value="NZ_CP032157.1"/>
</dbReference>
<dbReference type="GO" id="GO:0005886">
    <property type="term" value="C:plasma membrane"/>
    <property type="evidence" value="ECO:0007669"/>
    <property type="project" value="TreeGrafter"/>
</dbReference>
<keyword evidence="3 5" id="KW-0067">ATP-binding</keyword>
<keyword evidence="2" id="KW-0547">Nucleotide-binding</keyword>
<evidence type="ECO:0000259" key="4">
    <source>
        <dbReference type="PROSITE" id="PS50893"/>
    </source>
</evidence>
<dbReference type="OrthoDB" id="1098100at2"/>
<gene>
    <name evidence="5" type="ORF">D3H65_19535</name>
</gene>
<protein>
    <submittedName>
        <fullName evidence="5">ATP-binding cassette domain-containing protein</fullName>
    </submittedName>
</protein>
<dbReference type="PANTHER" id="PTHR24220:SF689">
    <property type="entry name" value="LIPOPROTEIN-RELEASING SYSTEM ATP-BINDING PROTEIN LOLD"/>
    <property type="match status" value="1"/>
</dbReference>
<accession>A0A3B7N0U7</accession>
<evidence type="ECO:0000256" key="3">
    <source>
        <dbReference type="ARBA" id="ARBA00022840"/>
    </source>
</evidence>
<dbReference type="Pfam" id="PF00005">
    <property type="entry name" value="ABC_tran"/>
    <property type="match status" value="1"/>
</dbReference>
<dbReference type="InterPro" id="IPR015854">
    <property type="entry name" value="ABC_transpr_LolD-like"/>
</dbReference>
<evidence type="ECO:0000313" key="5">
    <source>
        <dbReference type="EMBL" id="AXY76041.1"/>
    </source>
</evidence>
<keyword evidence="6" id="KW-1185">Reference proteome</keyword>
<dbReference type="InterPro" id="IPR027417">
    <property type="entry name" value="P-loop_NTPase"/>
</dbReference>
<dbReference type="InterPro" id="IPR003439">
    <property type="entry name" value="ABC_transporter-like_ATP-bd"/>
</dbReference>
<dbReference type="EMBL" id="CP032157">
    <property type="protein sequence ID" value="AXY76041.1"/>
    <property type="molecule type" value="Genomic_DNA"/>
</dbReference>
<evidence type="ECO:0000313" key="6">
    <source>
        <dbReference type="Proteomes" id="UP000263900"/>
    </source>
</evidence>
<dbReference type="PANTHER" id="PTHR24220">
    <property type="entry name" value="IMPORT ATP-BINDING PROTEIN"/>
    <property type="match status" value="1"/>
</dbReference>
<proteinExistence type="inferred from homology"/>
<evidence type="ECO:0000256" key="2">
    <source>
        <dbReference type="ARBA" id="ARBA00022741"/>
    </source>
</evidence>
<sequence length="213" mass="24969">MTITLQDVLPSYFEESRRHQSEVWGKQLVFNKGEYIKIVAPSGSGKSSLTHFLYGMRHEYNGNLLYDKANLHSFTVEDFARYRKDHISIVFQDLRLFPEQTVRENLELKRQLNPFHPPEKITEMAERLGIGNKLSTKSRICSYGEQQRVAIIRSLLQPFDFLLLDEPFSHLDDNNSKKAMELMLEEAKARNAGILFADLERVDFFPWTRLYHL</sequence>
<dbReference type="KEGG" id="pseg:D3H65_19535"/>
<dbReference type="SUPFAM" id="SSF52540">
    <property type="entry name" value="P-loop containing nucleoside triphosphate hydrolases"/>
    <property type="match status" value="1"/>
</dbReference>
<organism evidence="5 6">
    <name type="scientific">Paraflavitalea soli</name>
    <dbReference type="NCBI Taxonomy" id="2315862"/>
    <lineage>
        <taxon>Bacteria</taxon>
        <taxon>Pseudomonadati</taxon>
        <taxon>Bacteroidota</taxon>
        <taxon>Chitinophagia</taxon>
        <taxon>Chitinophagales</taxon>
        <taxon>Chitinophagaceae</taxon>
        <taxon>Paraflavitalea</taxon>
    </lineage>
</organism>